<accession>A0A3S4ISW5</accession>
<evidence type="ECO:0000256" key="5">
    <source>
        <dbReference type="SAM" id="Phobius"/>
    </source>
</evidence>
<evidence type="ECO:0000256" key="3">
    <source>
        <dbReference type="ARBA" id="ARBA00022989"/>
    </source>
</evidence>
<name>A0A3S4ISW5_SALET</name>
<dbReference type="AlphaFoldDB" id="A0A3S4ISW5"/>
<proteinExistence type="predicted"/>
<evidence type="ECO:0000256" key="2">
    <source>
        <dbReference type="ARBA" id="ARBA00022692"/>
    </source>
</evidence>
<dbReference type="Proteomes" id="UP000276345">
    <property type="component" value="Chromosome"/>
</dbReference>
<dbReference type="InterPro" id="IPR029095">
    <property type="entry name" value="NarX-like_N"/>
</dbReference>
<comment type="subcellular location">
    <subcellularLocation>
        <location evidence="1">Membrane</location>
        <topology evidence="1">Multi-pass membrane protein</topology>
    </subcellularLocation>
</comment>
<dbReference type="EMBL" id="LR134142">
    <property type="protein sequence ID" value="VEA04741.1"/>
    <property type="molecule type" value="Genomic_DNA"/>
</dbReference>
<evidence type="ECO:0000256" key="1">
    <source>
        <dbReference type="ARBA" id="ARBA00004141"/>
    </source>
</evidence>
<dbReference type="Gene3D" id="1.20.120.960">
    <property type="entry name" value="Histidine kinase NarX, sensor domain"/>
    <property type="match status" value="1"/>
</dbReference>
<sequence length="145" mass="16522">MTVKRPVSASLAKAFFYIVLLSILSTGSALLTLTSSLRDAEAINIAGSLRMQSYRLGYDLQSRSPQINAHRQLFQHALNSSVLQNLNAWYVPQAVKTRYARLHANWLEMNSRLQDGDIAWYQTNINNYVDQIDLFVLALQHLRRA</sequence>
<organism evidence="7 8">
    <name type="scientific">Salmonella enterica subsp. enterica serovar Sanjuan</name>
    <dbReference type="NCBI Taxonomy" id="1160765"/>
    <lineage>
        <taxon>Bacteria</taxon>
        <taxon>Pseudomonadati</taxon>
        <taxon>Pseudomonadota</taxon>
        <taxon>Gammaproteobacteria</taxon>
        <taxon>Enterobacterales</taxon>
        <taxon>Enterobacteriaceae</taxon>
        <taxon>Salmonella</taxon>
    </lineage>
</organism>
<reference evidence="7 8" key="1">
    <citation type="submission" date="2018-12" db="EMBL/GenBank/DDBJ databases">
        <authorList>
            <consortium name="Pathogen Informatics"/>
        </authorList>
    </citation>
    <scope>NUCLEOTIDE SEQUENCE [LARGE SCALE GENOMIC DNA]</scope>
    <source>
        <strain evidence="7 8">NCTC7406</strain>
    </source>
</reference>
<keyword evidence="2 5" id="KW-0812">Transmembrane</keyword>
<feature type="domain" description="NarX-like N-terminal" evidence="6">
    <location>
        <begin position="32"/>
        <end position="127"/>
    </location>
</feature>
<dbReference type="InterPro" id="IPR042295">
    <property type="entry name" value="NarX-like_N_sf"/>
</dbReference>
<keyword evidence="4 5" id="KW-0472">Membrane</keyword>
<evidence type="ECO:0000256" key="4">
    <source>
        <dbReference type="ARBA" id="ARBA00023136"/>
    </source>
</evidence>
<protein>
    <submittedName>
        <fullName evidence="7">Nitrate/nitrite sensor protein NarQ</fullName>
    </submittedName>
</protein>
<dbReference type="GO" id="GO:0016020">
    <property type="term" value="C:membrane"/>
    <property type="evidence" value="ECO:0007669"/>
    <property type="project" value="UniProtKB-SubCell"/>
</dbReference>
<evidence type="ECO:0000313" key="7">
    <source>
        <dbReference type="EMBL" id="VEA04741.1"/>
    </source>
</evidence>
<feature type="transmembrane region" description="Helical" evidence="5">
    <location>
        <begin position="14"/>
        <end position="33"/>
    </location>
</feature>
<dbReference type="Pfam" id="PF13675">
    <property type="entry name" value="PilJ"/>
    <property type="match status" value="1"/>
</dbReference>
<evidence type="ECO:0000313" key="8">
    <source>
        <dbReference type="Proteomes" id="UP000276345"/>
    </source>
</evidence>
<keyword evidence="3 5" id="KW-1133">Transmembrane helix</keyword>
<dbReference type="CDD" id="cd22899">
    <property type="entry name" value="NarQ_sensor"/>
    <property type="match status" value="1"/>
</dbReference>
<gene>
    <name evidence="7" type="ORF">NCTC7406_01561</name>
</gene>
<evidence type="ECO:0000259" key="6">
    <source>
        <dbReference type="Pfam" id="PF13675"/>
    </source>
</evidence>